<reference evidence="1 2" key="1">
    <citation type="submission" date="2024-04" db="EMBL/GenBank/DDBJ databases">
        <authorList>
            <person name="Rising A."/>
            <person name="Reimegard J."/>
            <person name="Sonavane S."/>
            <person name="Akerstrom W."/>
            <person name="Nylinder S."/>
            <person name="Hedman E."/>
            <person name="Kallberg Y."/>
        </authorList>
    </citation>
    <scope>NUCLEOTIDE SEQUENCE [LARGE SCALE GENOMIC DNA]</scope>
</reference>
<name>A0AAV2B918_9ARAC</name>
<evidence type="ECO:0000313" key="2">
    <source>
        <dbReference type="Proteomes" id="UP001497382"/>
    </source>
</evidence>
<organism evidence="1 2">
    <name type="scientific">Larinioides sclopetarius</name>
    <dbReference type="NCBI Taxonomy" id="280406"/>
    <lineage>
        <taxon>Eukaryota</taxon>
        <taxon>Metazoa</taxon>
        <taxon>Ecdysozoa</taxon>
        <taxon>Arthropoda</taxon>
        <taxon>Chelicerata</taxon>
        <taxon>Arachnida</taxon>
        <taxon>Araneae</taxon>
        <taxon>Araneomorphae</taxon>
        <taxon>Entelegynae</taxon>
        <taxon>Araneoidea</taxon>
        <taxon>Araneidae</taxon>
        <taxon>Larinioides</taxon>
    </lineage>
</organism>
<dbReference type="Gene3D" id="3.30.420.10">
    <property type="entry name" value="Ribonuclease H-like superfamily/Ribonuclease H"/>
    <property type="match status" value="1"/>
</dbReference>
<dbReference type="EMBL" id="CAXIEN010000299">
    <property type="protein sequence ID" value="CAL1292109.1"/>
    <property type="molecule type" value="Genomic_DNA"/>
</dbReference>
<comment type="caution">
    <text evidence="1">The sequence shown here is derived from an EMBL/GenBank/DDBJ whole genome shotgun (WGS) entry which is preliminary data.</text>
</comment>
<dbReference type="Proteomes" id="UP001497382">
    <property type="component" value="Unassembled WGS sequence"/>
</dbReference>
<protein>
    <submittedName>
        <fullName evidence="1">Uncharacterized protein</fullName>
    </submittedName>
</protein>
<gene>
    <name evidence="1" type="ORF">LARSCL_LOCUS17475</name>
</gene>
<dbReference type="GO" id="GO:0003676">
    <property type="term" value="F:nucleic acid binding"/>
    <property type="evidence" value="ECO:0007669"/>
    <property type="project" value="InterPro"/>
</dbReference>
<dbReference type="AlphaFoldDB" id="A0AAV2B918"/>
<evidence type="ECO:0000313" key="1">
    <source>
        <dbReference type="EMBL" id="CAL1292109.1"/>
    </source>
</evidence>
<keyword evidence="2" id="KW-1185">Reference proteome</keyword>
<sequence>MVAPDTIPNGTKIMSLTHSALKVIDSFNFLPMSLAKLPSIFDLSELKKGFFPHLINDKEHPDYIGPFPDARFYNPDGISVNTRK</sequence>
<proteinExistence type="predicted"/>
<accession>A0AAV2B918</accession>
<dbReference type="SUPFAM" id="SSF53098">
    <property type="entry name" value="Ribonuclease H-like"/>
    <property type="match status" value="1"/>
</dbReference>
<dbReference type="InterPro" id="IPR036397">
    <property type="entry name" value="RNaseH_sf"/>
</dbReference>
<dbReference type="InterPro" id="IPR012337">
    <property type="entry name" value="RNaseH-like_sf"/>
</dbReference>